<evidence type="ECO:0000313" key="6">
    <source>
        <dbReference type="Proteomes" id="UP000278036"/>
    </source>
</evidence>
<evidence type="ECO:0000256" key="1">
    <source>
        <dbReference type="SAM" id="MobiDB-lite"/>
    </source>
</evidence>
<proteinExistence type="predicted"/>
<feature type="compositionally biased region" description="Low complexity" evidence="1">
    <location>
        <begin position="171"/>
        <end position="190"/>
    </location>
</feature>
<accession>A0A3A9JB23</accession>
<dbReference type="Pfam" id="PF21821">
    <property type="entry name" value="Dit_like"/>
    <property type="match status" value="1"/>
</dbReference>
<keyword evidence="5" id="KW-1185">Reference proteome</keyword>
<reference evidence="3 6" key="1">
    <citation type="submission" date="2018-09" db="EMBL/GenBank/DDBJ databases">
        <title>Roseomonas sp. nov., isolated from feces of Tibetan antelopes in the Qinghai-Tibet plateau, China.</title>
        <authorList>
            <person name="Tian Z."/>
        </authorList>
    </citation>
    <scope>NUCLEOTIDE SEQUENCE [LARGE SCALE GENOMIC DNA]</scope>
    <source>
        <strain evidence="4 5">Z23</strain>
        <strain evidence="3 6">Z24</strain>
    </source>
</reference>
<dbReference type="EMBL" id="RAQU01000093">
    <property type="protein sequence ID" value="RKK03300.1"/>
    <property type="molecule type" value="Genomic_DNA"/>
</dbReference>
<evidence type="ECO:0000313" key="5">
    <source>
        <dbReference type="Proteomes" id="UP000274097"/>
    </source>
</evidence>
<comment type="caution">
    <text evidence="3">The sequence shown here is derived from an EMBL/GenBank/DDBJ whole genome shotgun (WGS) entry which is preliminary data.</text>
</comment>
<evidence type="ECO:0000259" key="2">
    <source>
        <dbReference type="Pfam" id="PF21821"/>
    </source>
</evidence>
<organism evidence="3 6">
    <name type="scientific">Teichococcus wenyumeiae</name>
    <dbReference type="NCBI Taxonomy" id="2478470"/>
    <lineage>
        <taxon>Bacteria</taxon>
        <taxon>Pseudomonadati</taxon>
        <taxon>Pseudomonadota</taxon>
        <taxon>Alphaproteobacteria</taxon>
        <taxon>Acetobacterales</taxon>
        <taxon>Roseomonadaceae</taxon>
        <taxon>Roseomonas</taxon>
    </lineage>
</organism>
<dbReference type="InParanoid" id="A0A3A9JB23"/>
<protein>
    <recommendedName>
        <fullName evidence="2">Dit-like phage tail protein N-terminal domain-containing protein</fullName>
    </recommendedName>
</protein>
<sequence>MERRMISLSAFTNTPNRSMLGTLILDVLLSEDITLDGGVTLYPVEDGSLISDNIFRGAERVRLSGLVSADSIEVVGFSPPGKQKLVAAVDALREMHAARALITVSTGIQRYTDMGIDSLRATRTSDAGGGSFLSIQAELVKVRKVRLAEAEIPEATAQGAAKGRAGQTNTPAGKSSASSSSANGPASSSAQTEQAKSFAKKIGQSLGLSR</sequence>
<evidence type="ECO:0000313" key="3">
    <source>
        <dbReference type="EMBL" id="RKK03300.1"/>
    </source>
</evidence>
<feature type="domain" description="Dit-like phage tail protein N-terminal" evidence="2">
    <location>
        <begin position="25"/>
        <end position="153"/>
    </location>
</feature>
<evidence type="ECO:0000313" key="4">
    <source>
        <dbReference type="EMBL" id="RMI15405.1"/>
    </source>
</evidence>
<dbReference type="InterPro" id="IPR048494">
    <property type="entry name" value="Dit-like_N"/>
</dbReference>
<dbReference type="EMBL" id="RFLX01000058">
    <property type="protein sequence ID" value="RMI15405.1"/>
    <property type="molecule type" value="Genomic_DNA"/>
</dbReference>
<feature type="region of interest" description="Disordered" evidence="1">
    <location>
        <begin position="157"/>
        <end position="210"/>
    </location>
</feature>
<dbReference type="AlphaFoldDB" id="A0A3A9JB23"/>
<dbReference type="Proteomes" id="UP000278036">
    <property type="component" value="Unassembled WGS sequence"/>
</dbReference>
<dbReference type="Proteomes" id="UP000274097">
    <property type="component" value="Unassembled WGS sequence"/>
</dbReference>
<name>A0A3A9JB23_9PROT</name>
<gene>
    <name evidence="3" type="ORF">D6Z83_15180</name>
    <name evidence="4" type="ORF">EBE87_25860</name>
</gene>